<evidence type="ECO:0000313" key="1">
    <source>
        <dbReference type="EMBL" id="GAG78385.1"/>
    </source>
</evidence>
<dbReference type="AlphaFoldDB" id="X1A813"/>
<protein>
    <submittedName>
        <fullName evidence="1">Uncharacterized protein</fullName>
    </submittedName>
</protein>
<proteinExistence type="predicted"/>
<name>X1A813_9ZZZZ</name>
<reference evidence="1" key="1">
    <citation type="journal article" date="2014" name="Front. Microbiol.">
        <title>High frequency of phylogenetically diverse reductive dehalogenase-homologous genes in deep subseafloor sedimentary metagenomes.</title>
        <authorList>
            <person name="Kawai M."/>
            <person name="Futagami T."/>
            <person name="Toyoda A."/>
            <person name="Takaki Y."/>
            <person name="Nishi S."/>
            <person name="Hori S."/>
            <person name="Arai W."/>
            <person name="Tsubouchi T."/>
            <person name="Morono Y."/>
            <person name="Uchiyama I."/>
            <person name="Ito T."/>
            <person name="Fujiyama A."/>
            <person name="Inagaki F."/>
            <person name="Takami H."/>
        </authorList>
    </citation>
    <scope>NUCLEOTIDE SEQUENCE</scope>
    <source>
        <strain evidence="1">Expedition CK06-06</strain>
    </source>
</reference>
<gene>
    <name evidence="1" type="ORF">S01H4_25632</name>
</gene>
<comment type="caution">
    <text evidence="1">The sequence shown here is derived from an EMBL/GenBank/DDBJ whole genome shotgun (WGS) entry which is preliminary data.</text>
</comment>
<sequence>MDLFENLKDIEKVYEDLVNNAKNLNLKEIEKYRDNEQRTFERFIIEKNELVNEVLGTLAKEVNTKINNFENKFDGAIKKIELQFQKSIRNLQKIIIEEVGLDF</sequence>
<dbReference type="EMBL" id="BART01012223">
    <property type="protein sequence ID" value="GAG78385.1"/>
    <property type="molecule type" value="Genomic_DNA"/>
</dbReference>
<organism evidence="1">
    <name type="scientific">marine sediment metagenome</name>
    <dbReference type="NCBI Taxonomy" id="412755"/>
    <lineage>
        <taxon>unclassified sequences</taxon>
        <taxon>metagenomes</taxon>
        <taxon>ecological metagenomes</taxon>
    </lineage>
</organism>
<accession>X1A813</accession>